<protein>
    <submittedName>
        <fullName evidence="2">Uncharacterized protein</fullName>
    </submittedName>
</protein>
<reference evidence="2 3" key="1">
    <citation type="submission" date="2016-12" db="EMBL/GenBank/DDBJ databases">
        <title>Genomic comparison of strains in the 'Actinomyces naeslundii' group.</title>
        <authorList>
            <person name="Mughal S.R."/>
            <person name="Do T."/>
            <person name="Gilbert S.C."/>
            <person name="Witherden E.A."/>
            <person name="Didelot X."/>
            <person name="Beighton D."/>
        </authorList>
    </citation>
    <scope>NUCLEOTIDE SEQUENCE [LARGE SCALE GENOMIC DNA]</scope>
    <source>
        <strain evidence="2 3">G53E</strain>
    </source>
</reference>
<evidence type="ECO:0000313" key="2">
    <source>
        <dbReference type="EMBL" id="OLO79126.1"/>
    </source>
</evidence>
<name>A0A1Q8XFN0_9ACTO</name>
<feature type="region of interest" description="Disordered" evidence="1">
    <location>
        <begin position="320"/>
        <end position="340"/>
    </location>
</feature>
<proteinExistence type="predicted"/>
<accession>A0A1Q8XFN0</accession>
<organism evidence="2 3">
    <name type="scientific">Actinomyces oris</name>
    <dbReference type="NCBI Taxonomy" id="544580"/>
    <lineage>
        <taxon>Bacteria</taxon>
        <taxon>Bacillati</taxon>
        <taxon>Actinomycetota</taxon>
        <taxon>Actinomycetes</taxon>
        <taxon>Actinomycetales</taxon>
        <taxon>Actinomycetaceae</taxon>
        <taxon>Actinomyces</taxon>
    </lineage>
</organism>
<comment type="caution">
    <text evidence="2">The sequence shown here is derived from an EMBL/GenBank/DDBJ whole genome shotgun (WGS) entry which is preliminary data.</text>
</comment>
<dbReference type="SUPFAM" id="SSF51004">
    <property type="entry name" value="C-terminal (heme d1) domain of cytochrome cd1-nitrite reductase"/>
    <property type="match status" value="1"/>
</dbReference>
<dbReference type="Proteomes" id="UP000186769">
    <property type="component" value="Unassembled WGS sequence"/>
</dbReference>
<sequence>MIAAHPLIPRTFSTLRRLTALTAVVTLALTISSCTTTGKSDDDPVISSLNAQEADAAAPRNLRSIMDTNPLSSAEGTVSMITSDENGKKGSVSGDLTTTVVSRDPSTDKFQWAVSIKPAVATEKRAHYGYSPQSAMSENMGRSSTGSVVVSPDGRHLSLILLPAEQQAGESAADLRTHIVVLDAQTGKAVRTAEFSGVVLGQALTNGTLAVETAQNYFPAGSGKGTITTFSLTDTSAQPSSFPTDKWLVGATRENLVLAPDLLPDDCFDTCSMTTVSLINTDGAINENVTGVTAVYPGGWIRRFTNPKAASDFQQRLEAASKDDRKSLSPSREATEEQLVNPSIKKTIDITGKRTFERDVPTGPGLLVEQEVPTGNGSTESKPAFWLSAADDGHPHTENLEQFSVH</sequence>
<dbReference type="InterPro" id="IPR011048">
    <property type="entry name" value="Haem_d1_sf"/>
</dbReference>
<evidence type="ECO:0000313" key="3">
    <source>
        <dbReference type="Proteomes" id="UP000186769"/>
    </source>
</evidence>
<evidence type="ECO:0000256" key="1">
    <source>
        <dbReference type="SAM" id="MobiDB-lite"/>
    </source>
</evidence>
<dbReference type="EMBL" id="MSKW01000005">
    <property type="protein sequence ID" value="OLO79126.1"/>
    <property type="molecule type" value="Genomic_DNA"/>
</dbReference>
<feature type="region of interest" description="Disordered" evidence="1">
    <location>
        <begin position="356"/>
        <end position="406"/>
    </location>
</feature>
<gene>
    <name evidence="2" type="ORF">BKH15_02465</name>
</gene>
<dbReference type="AlphaFoldDB" id="A0A1Q8XFN0"/>